<evidence type="ECO:0000313" key="3">
    <source>
        <dbReference type="EnsemblMetazoa" id="CJA42914.1"/>
    </source>
</evidence>
<evidence type="ECO:0000256" key="1">
    <source>
        <dbReference type="ARBA" id="ARBA00022676"/>
    </source>
</evidence>
<dbReference type="EnsemblMetazoa" id="CJA42914.1">
    <property type="protein sequence ID" value="CJA42914.1"/>
    <property type="gene ID" value="WBGene00218762"/>
</dbReference>
<dbReference type="AlphaFoldDB" id="A0A8R1EWU3"/>
<organism evidence="3 4">
    <name type="scientific">Caenorhabditis japonica</name>
    <dbReference type="NCBI Taxonomy" id="281687"/>
    <lineage>
        <taxon>Eukaryota</taxon>
        <taxon>Metazoa</taxon>
        <taxon>Ecdysozoa</taxon>
        <taxon>Nematoda</taxon>
        <taxon>Chromadorea</taxon>
        <taxon>Rhabditida</taxon>
        <taxon>Rhabditina</taxon>
        <taxon>Rhabditomorpha</taxon>
        <taxon>Rhabditoidea</taxon>
        <taxon>Rhabditidae</taxon>
        <taxon>Peloderinae</taxon>
        <taxon>Caenorhabditis</taxon>
    </lineage>
</organism>
<evidence type="ECO:0000259" key="2">
    <source>
        <dbReference type="Pfam" id="PF00534"/>
    </source>
</evidence>
<reference evidence="4" key="1">
    <citation type="submission" date="2010-08" db="EMBL/GenBank/DDBJ databases">
        <authorList>
            <consortium name="Caenorhabditis japonica Sequencing Consortium"/>
            <person name="Wilson R.K."/>
        </authorList>
    </citation>
    <scope>NUCLEOTIDE SEQUENCE [LARGE SCALE GENOMIC DNA]</scope>
    <source>
        <strain evidence="4">DF5081</strain>
    </source>
</reference>
<name>A0A8R1EWU3_CAEJA</name>
<dbReference type="InterPro" id="IPR001296">
    <property type="entry name" value="Glyco_trans_1"/>
</dbReference>
<dbReference type="Proteomes" id="UP000005237">
    <property type="component" value="Unassembled WGS sequence"/>
</dbReference>
<dbReference type="SUPFAM" id="SSF53756">
    <property type="entry name" value="UDP-Glycosyltransferase/glycogen phosphorylase"/>
    <property type="match status" value="1"/>
</dbReference>
<dbReference type="PANTHER" id="PTHR45919">
    <property type="entry name" value="GDP-MAN:MAN(3)GLCNAC(2)-PP-DOL ALPHA-1,2-MANNOSYLTRANSFERASE"/>
    <property type="match status" value="1"/>
</dbReference>
<dbReference type="Gene3D" id="3.40.50.2000">
    <property type="entry name" value="Glycogen Phosphorylase B"/>
    <property type="match status" value="1"/>
</dbReference>
<dbReference type="GO" id="GO:0005789">
    <property type="term" value="C:endoplasmic reticulum membrane"/>
    <property type="evidence" value="ECO:0007669"/>
    <property type="project" value="TreeGrafter"/>
</dbReference>
<keyword evidence="1" id="KW-0808">Transferase</keyword>
<dbReference type="GO" id="GO:0006487">
    <property type="term" value="P:protein N-linked glycosylation"/>
    <property type="evidence" value="ECO:0007669"/>
    <property type="project" value="TreeGrafter"/>
</dbReference>
<reference evidence="3" key="2">
    <citation type="submission" date="2022-06" db="UniProtKB">
        <authorList>
            <consortium name="EnsemblMetazoa"/>
        </authorList>
    </citation>
    <scope>IDENTIFICATION</scope>
    <source>
        <strain evidence="3">DF5081</strain>
    </source>
</reference>
<dbReference type="GO" id="GO:0004377">
    <property type="term" value="F:GDP-Man:Man(3)GlcNAc(2)-PP-Dol alpha-1,2-mannosyltransferase activity"/>
    <property type="evidence" value="ECO:0007669"/>
    <property type="project" value="InterPro"/>
</dbReference>
<accession>A0A8R1EWU3</accession>
<keyword evidence="4" id="KW-1185">Reference proteome</keyword>
<feature type="domain" description="Glycosyl transferase family 1" evidence="2">
    <location>
        <begin position="2"/>
        <end position="75"/>
    </location>
</feature>
<protein>
    <submittedName>
        <fullName evidence="3">Glycos_transf_1 domain-containing protein</fullName>
    </submittedName>
</protein>
<dbReference type="InterPro" id="IPR038013">
    <property type="entry name" value="ALG11"/>
</dbReference>
<sequence length="108" mass="12260">MHNEHFGISVVEAMAASTIILSNDSGGPQMDIVKEYEKHCVGYLSITREEYATTILRIVEEGETKRNEIRNYARKSLTRFGEAAFEVRLKSEGVLAFRTLVRWGAFAF</sequence>
<evidence type="ECO:0000313" key="4">
    <source>
        <dbReference type="Proteomes" id="UP000005237"/>
    </source>
</evidence>
<dbReference type="PANTHER" id="PTHR45919:SF1">
    <property type="entry name" value="GDP-MAN:MAN(3)GLCNAC(2)-PP-DOL ALPHA-1,2-MANNOSYLTRANSFERASE"/>
    <property type="match status" value="1"/>
</dbReference>
<keyword evidence="1" id="KW-0328">Glycosyltransferase</keyword>
<dbReference type="Pfam" id="PF00534">
    <property type="entry name" value="Glycos_transf_1"/>
    <property type="match status" value="1"/>
</dbReference>
<proteinExistence type="predicted"/>